<evidence type="ECO:0000256" key="15">
    <source>
        <dbReference type="PROSITE-ProRule" id="PRU00576"/>
    </source>
</evidence>
<dbReference type="PANTHER" id="PTHR47797">
    <property type="entry name" value="DEHYDROGENASE, PUTATIVE (AFU_ORTHOLOGUE AFUA_8G05805)-RELATED"/>
    <property type="match status" value="1"/>
</dbReference>
<keyword evidence="10" id="KW-0249">Electron transport</keyword>
<accession>A0A6A6W7W8</accession>
<proteinExistence type="inferred from homology"/>
<dbReference type="FunFam" id="1.10.418.10:FF:000028">
    <property type="entry name" value="RP/EB family microtubule-associated protein"/>
    <property type="match status" value="1"/>
</dbReference>
<dbReference type="GO" id="GO:0072686">
    <property type="term" value="C:mitotic spindle"/>
    <property type="evidence" value="ECO:0007669"/>
    <property type="project" value="UniProtKB-ARBA"/>
</dbReference>
<dbReference type="InterPro" id="IPR036872">
    <property type="entry name" value="CH_dom_sf"/>
</dbReference>
<evidence type="ECO:0000256" key="7">
    <source>
        <dbReference type="ARBA" id="ARBA00022692"/>
    </source>
</evidence>
<evidence type="ECO:0000256" key="4">
    <source>
        <dbReference type="ARBA" id="ARBA00022448"/>
    </source>
</evidence>
<evidence type="ECO:0000256" key="3">
    <source>
        <dbReference type="ARBA" id="ARBA00010729"/>
    </source>
</evidence>
<feature type="transmembrane region" description="Helical" evidence="17">
    <location>
        <begin position="233"/>
        <end position="256"/>
    </location>
</feature>
<evidence type="ECO:0000256" key="9">
    <source>
        <dbReference type="ARBA" id="ARBA00022776"/>
    </source>
</evidence>
<evidence type="ECO:0000313" key="21">
    <source>
        <dbReference type="Proteomes" id="UP000799437"/>
    </source>
</evidence>
<dbReference type="GO" id="GO:0051301">
    <property type="term" value="P:cell division"/>
    <property type="evidence" value="ECO:0007669"/>
    <property type="project" value="UniProtKB-KW"/>
</dbReference>
<evidence type="ECO:0000256" key="2">
    <source>
        <dbReference type="ARBA" id="ARBA00004370"/>
    </source>
</evidence>
<evidence type="ECO:0000256" key="12">
    <source>
        <dbReference type="ARBA" id="ARBA00023136"/>
    </source>
</evidence>
<dbReference type="PROSITE" id="PS51230">
    <property type="entry name" value="EB1_C"/>
    <property type="match status" value="1"/>
</dbReference>
<dbReference type="SUPFAM" id="SSF49344">
    <property type="entry name" value="CBD9-like"/>
    <property type="match status" value="1"/>
</dbReference>
<gene>
    <name evidence="20" type="ORF">EJ05DRAFT_493018</name>
</gene>
<keyword evidence="8 15" id="KW-0493">Microtubule</keyword>
<evidence type="ECO:0000256" key="16">
    <source>
        <dbReference type="SAM" id="MobiDB-lite"/>
    </source>
</evidence>
<evidence type="ECO:0000256" key="10">
    <source>
        <dbReference type="ARBA" id="ARBA00022982"/>
    </source>
</evidence>
<feature type="transmembrane region" description="Helical" evidence="17">
    <location>
        <begin position="299"/>
        <end position="318"/>
    </location>
</feature>
<evidence type="ECO:0000313" key="20">
    <source>
        <dbReference type="EMBL" id="KAF2758050.1"/>
    </source>
</evidence>
<evidence type="ECO:0000256" key="1">
    <source>
        <dbReference type="ARBA" id="ARBA00004245"/>
    </source>
</evidence>
<evidence type="ECO:0008006" key="22">
    <source>
        <dbReference type="Google" id="ProtNLM"/>
    </source>
</evidence>
<keyword evidence="14" id="KW-0131">Cell cycle</keyword>
<feature type="domain" description="EB1 C-terminal" evidence="19">
    <location>
        <begin position="461"/>
        <end position="538"/>
    </location>
</feature>
<dbReference type="InterPro" id="IPR004953">
    <property type="entry name" value="EB1_C"/>
</dbReference>
<keyword evidence="13" id="KW-0206">Cytoskeleton</keyword>
<evidence type="ECO:0000256" key="8">
    <source>
        <dbReference type="ARBA" id="ARBA00022701"/>
    </source>
</evidence>
<protein>
    <recommendedName>
        <fullName evidence="22">Cytochrome b561 domain-containing protein</fullName>
    </recommendedName>
</protein>
<comment type="similarity">
    <text evidence="3">Belongs to the MAPRE family.</text>
</comment>
<dbReference type="GO" id="GO:0035372">
    <property type="term" value="P:protein localization to microtubule"/>
    <property type="evidence" value="ECO:0007669"/>
    <property type="project" value="UniProtKB-ARBA"/>
</dbReference>
<dbReference type="GO" id="GO:0016020">
    <property type="term" value="C:membrane"/>
    <property type="evidence" value="ECO:0007669"/>
    <property type="project" value="UniProtKB-SubCell"/>
</dbReference>
<dbReference type="CDD" id="cd08760">
    <property type="entry name" value="Cyt_b561_FRRS1_like"/>
    <property type="match status" value="1"/>
</dbReference>
<evidence type="ECO:0000259" key="18">
    <source>
        <dbReference type="PROSITE" id="PS50939"/>
    </source>
</evidence>
<evidence type="ECO:0000256" key="17">
    <source>
        <dbReference type="SAM" id="Phobius"/>
    </source>
</evidence>
<dbReference type="GO" id="GO:0051010">
    <property type="term" value="F:microtubule plus-end binding"/>
    <property type="evidence" value="ECO:0007669"/>
    <property type="project" value="UniProtKB-ARBA"/>
</dbReference>
<dbReference type="Gene3D" id="2.60.40.1210">
    <property type="entry name" value="Cellobiose dehydrogenase, cytochrome domain"/>
    <property type="match status" value="1"/>
</dbReference>
<feature type="transmembrane region" description="Helical" evidence="17">
    <location>
        <begin position="194"/>
        <end position="221"/>
    </location>
</feature>
<dbReference type="SUPFAM" id="SSF140612">
    <property type="entry name" value="EB1 dimerisation domain-like"/>
    <property type="match status" value="1"/>
</dbReference>
<feature type="region of interest" description="Disordered" evidence="16">
    <location>
        <begin position="120"/>
        <end position="153"/>
    </location>
</feature>
<dbReference type="Pfam" id="PF16010">
    <property type="entry name" value="CDH-cyt"/>
    <property type="match status" value="1"/>
</dbReference>
<dbReference type="GO" id="GO:0035371">
    <property type="term" value="C:microtubule plus-end"/>
    <property type="evidence" value="ECO:0007669"/>
    <property type="project" value="UniProtKB-ARBA"/>
</dbReference>
<organism evidence="20 21">
    <name type="scientific">Pseudovirgaria hyperparasitica</name>
    <dbReference type="NCBI Taxonomy" id="470096"/>
    <lineage>
        <taxon>Eukaryota</taxon>
        <taxon>Fungi</taxon>
        <taxon>Dikarya</taxon>
        <taxon>Ascomycota</taxon>
        <taxon>Pezizomycotina</taxon>
        <taxon>Dothideomycetes</taxon>
        <taxon>Dothideomycetes incertae sedis</taxon>
        <taxon>Acrospermales</taxon>
        <taxon>Acrospermaceae</taxon>
        <taxon>Pseudovirgaria</taxon>
    </lineage>
</organism>
<dbReference type="InterPro" id="IPR015920">
    <property type="entry name" value="Cellobiose_DH-like_cyt"/>
</dbReference>
<sequence>MDGAQIFVAYTSGDGSNVTVSPRIGTGYIMPRHNADAQITMLEGTGVSDGMMIANFKCTNCNSWSGGTMDFTDNQASWIHAAYTGSSINSDDTSATIRQHNTAHAAFNWDMTSAKGGSSVNPFVDSNTTPPPSTGGGQGNGNGNGNGNGGNQIEPSSGPFSMTMLIAHGVLASLAMVIFFPLGSITIRLFSFSGLIWVHAGIQMLALFLLTAAVGLGIYIATKLNYLSEYHPIIGLVVFALMWVQPIGGFLHHLGYKKHGRRTIVSHAHIWLGRALITLGMINGGLGLKLADNSKSGEIAYGVIAGVVFVAWVAVSLFGEFKRTRAPLTQKHRAAFCQIMDSIYPNSVDVPMSRVKFNVNTEYAYLQNFKILQNTFTKHQVDRPVPVESLIKCKMQDNLEFLQWIKRHWDQFFPGGDYDAISRRKASGAPPAAAAPRAGGGAARRAPTGGAAPRTRTPQAGAAAGGAASAQLRQENDVLKETVTGLERERDFYFSKLRDIELLIQQAMEAEPELEKDEGGLLKQIQTILYSTEEGFEIPAETEGEVEEETF</sequence>
<reference evidence="20" key="1">
    <citation type="journal article" date="2020" name="Stud. Mycol.">
        <title>101 Dothideomycetes genomes: a test case for predicting lifestyles and emergence of pathogens.</title>
        <authorList>
            <person name="Haridas S."/>
            <person name="Albert R."/>
            <person name="Binder M."/>
            <person name="Bloem J."/>
            <person name="Labutti K."/>
            <person name="Salamov A."/>
            <person name="Andreopoulos B."/>
            <person name="Baker S."/>
            <person name="Barry K."/>
            <person name="Bills G."/>
            <person name="Bluhm B."/>
            <person name="Cannon C."/>
            <person name="Castanera R."/>
            <person name="Culley D."/>
            <person name="Daum C."/>
            <person name="Ezra D."/>
            <person name="Gonzalez J."/>
            <person name="Henrissat B."/>
            <person name="Kuo A."/>
            <person name="Liang C."/>
            <person name="Lipzen A."/>
            <person name="Lutzoni F."/>
            <person name="Magnuson J."/>
            <person name="Mondo S."/>
            <person name="Nolan M."/>
            <person name="Ohm R."/>
            <person name="Pangilinan J."/>
            <person name="Park H.-J."/>
            <person name="Ramirez L."/>
            <person name="Alfaro M."/>
            <person name="Sun H."/>
            <person name="Tritt A."/>
            <person name="Yoshinaga Y."/>
            <person name="Zwiers L.-H."/>
            <person name="Turgeon B."/>
            <person name="Goodwin S."/>
            <person name="Spatafora J."/>
            <person name="Crous P."/>
            <person name="Grigoriev I."/>
        </authorList>
    </citation>
    <scope>NUCLEOTIDE SEQUENCE</scope>
    <source>
        <strain evidence="20">CBS 121739</strain>
    </source>
</reference>
<dbReference type="PROSITE" id="PS50939">
    <property type="entry name" value="CYTOCHROME_B561"/>
    <property type="match status" value="1"/>
</dbReference>
<dbReference type="SMART" id="SM00665">
    <property type="entry name" value="B561"/>
    <property type="match status" value="1"/>
</dbReference>
<evidence type="ECO:0000256" key="11">
    <source>
        <dbReference type="ARBA" id="ARBA00022989"/>
    </source>
</evidence>
<dbReference type="Proteomes" id="UP000799437">
    <property type="component" value="Unassembled WGS sequence"/>
</dbReference>
<feature type="transmembrane region" description="Helical" evidence="17">
    <location>
        <begin position="268"/>
        <end position="287"/>
    </location>
</feature>
<keyword evidence="6" id="KW-0132">Cell division</keyword>
<dbReference type="GO" id="GO:0051233">
    <property type="term" value="C:spindle midzone"/>
    <property type="evidence" value="ECO:0007669"/>
    <property type="project" value="UniProtKB-ARBA"/>
</dbReference>
<feature type="compositionally biased region" description="Gly residues" evidence="16">
    <location>
        <begin position="134"/>
        <end position="150"/>
    </location>
</feature>
<dbReference type="Gene3D" id="1.20.5.1430">
    <property type="match status" value="1"/>
</dbReference>
<dbReference type="InterPro" id="IPR036133">
    <property type="entry name" value="EB1_C_sf"/>
</dbReference>
<keyword evidence="21" id="KW-1185">Reference proteome</keyword>
<keyword evidence="7 17" id="KW-0812">Transmembrane</keyword>
<dbReference type="AlphaFoldDB" id="A0A6A6W7W8"/>
<dbReference type="GeneID" id="54487141"/>
<dbReference type="SUPFAM" id="SSF47576">
    <property type="entry name" value="Calponin-homology domain, CH-domain"/>
    <property type="match status" value="1"/>
</dbReference>
<dbReference type="Pfam" id="PF03271">
    <property type="entry name" value="EB1"/>
    <property type="match status" value="1"/>
</dbReference>
<dbReference type="RefSeq" id="XP_033600501.1">
    <property type="nucleotide sequence ID" value="XM_033746087.1"/>
</dbReference>
<dbReference type="FunFam" id="1.20.5.1430:FF:000005">
    <property type="entry name" value="Eb1, isoform E"/>
    <property type="match status" value="1"/>
</dbReference>
<keyword evidence="11 17" id="KW-1133">Transmembrane helix</keyword>
<evidence type="ECO:0000256" key="5">
    <source>
        <dbReference type="ARBA" id="ARBA00022490"/>
    </source>
</evidence>
<keyword evidence="5" id="KW-0963">Cytoplasm</keyword>
<feature type="transmembrane region" description="Helical" evidence="17">
    <location>
        <begin position="160"/>
        <end position="182"/>
    </location>
</feature>
<evidence type="ECO:0000256" key="6">
    <source>
        <dbReference type="ARBA" id="ARBA00022618"/>
    </source>
</evidence>
<dbReference type="Gene3D" id="1.10.418.10">
    <property type="entry name" value="Calponin-like domain"/>
    <property type="match status" value="1"/>
</dbReference>
<keyword evidence="12 17" id="KW-0472">Membrane</keyword>
<keyword evidence="9" id="KW-0498">Mitosis</keyword>
<name>A0A6A6W7W8_9PEZI</name>
<comment type="subcellular location">
    <subcellularLocation>
        <location evidence="1">Cytoplasm</location>
        <location evidence="1">Cytoskeleton</location>
    </subcellularLocation>
    <subcellularLocation>
        <location evidence="2">Membrane</location>
    </subcellularLocation>
</comment>
<dbReference type="InterPro" id="IPR006593">
    <property type="entry name" value="Cyt_b561/ferric_Rdtase_TM"/>
</dbReference>
<evidence type="ECO:0000259" key="19">
    <source>
        <dbReference type="PROSITE" id="PS51230"/>
    </source>
</evidence>
<keyword evidence="4" id="KW-0813">Transport</keyword>
<evidence type="ECO:0000256" key="14">
    <source>
        <dbReference type="ARBA" id="ARBA00023306"/>
    </source>
</evidence>
<dbReference type="PANTHER" id="PTHR47797:SF1">
    <property type="entry name" value="CYTOCHROME B561 DOMAIN-CONTAINING PROTEIN-RELATED"/>
    <property type="match status" value="1"/>
</dbReference>
<evidence type="ECO:0000256" key="13">
    <source>
        <dbReference type="ARBA" id="ARBA00023212"/>
    </source>
</evidence>
<dbReference type="EMBL" id="ML996572">
    <property type="protein sequence ID" value="KAF2758050.1"/>
    <property type="molecule type" value="Genomic_DNA"/>
</dbReference>
<dbReference type="CDD" id="cd09630">
    <property type="entry name" value="CDH_like_cytochrome"/>
    <property type="match status" value="1"/>
</dbReference>
<feature type="compositionally biased region" description="Low complexity" evidence="16">
    <location>
        <begin position="428"/>
        <end position="469"/>
    </location>
</feature>
<dbReference type="GO" id="GO:0030473">
    <property type="term" value="P:nuclear migration along microtubule"/>
    <property type="evidence" value="ECO:0007669"/>
    <property type="project" value="UniProtKB-ARBA"/>
</dbReference>
<feature type="region of interest" description="Disordered" evidence="16">
    <location>
        <begin position="427"/>
        <end position="469"/>
    </location>
</feature>
<feature type="domain" description="Cytochrome b561" evidence="18">
    <location>
        <begin position="136"/>
        <end position="324"/>
    </location>
</feature>
<dbReference type="OrthoDB" id="19261at2759"/>